<dbReference type="InterPro" id="IPR000835">
    <property type="entry name" value="HTH_MarR-typ"/>
</dbReference>
<dbReference type="SUPFAM" id="SSF46785">
    <property type="entry name" value="Winged helix' DNA-binding domain"/>
    <property type="match status" value="1"/>
</dbReference>
<keyword evidence="2" id="KW-0238">DNA-binding</keyword>
<keyword evidence="6" id="KW-1185">Reference proteome</keyword>
<evidence type="ECO:0000256" key="3">
    <source>
        <dbReference type="ARBA" id="ARBA00023163"/>
    </source>
</evidence>
<dbReference type="PANTHER" id="PTHR39515:SF2">
    <property type="entry name" value="HTH-TYPE TRANSCRIPTIONAL REGULATOR RV0880"/>
    <property type="match status" value="1"/>
</dbReference>
<gene>
    <name evidence="5" type="ORF">IDF66_23635</name>
</gene>
<dbReference type="PANTHER" id="PTHR39515">
    <property type="entry name" value="CONSERVED PROTEIN"/>
    <property type="match status" value="1"/>
</dbReference>
<dbReference type="InterPro" id="IPR036388">
    <property type="entry name" value="WH-like_DNA-bd_sf"/>
</dbReference>
<dbReference type="InterPro" id="IPR036390">
    <property type="entry name" value="WH_DNA-bd_sf"/>
</dbReference>
<dbReference type="InterPro" id="IPR023187">
    <property type="entry name" value="Tscrpt_reg_MarR-type_CS"/>
</dbReference>
<reference evidence="5 6" key="1">
    <citation type="submission" date="2020-09" db="EMBL/GenBank/DDBJ databases">
        <title>Novel species in genus Gordonia.</title>
        <authorList>
            <person name="Zhang G."/>
        </authorList>
    </citation>
    <scope>NUCLEOTIDE SEQUENCE [LARGE SCALE GENOMIC DNA]</scope>
    <source>
        <strain evidence="5 6">ON-33</strain>
    </source>
</reference>
<dbReference type="SMART" id="SM00347">
    <property type="entry name" value="HTH_MARR"/>
    <property type="match status" value="1"/>
</dbReference>
<dbReference type="Pfam" id="PF01047">
    <property type="entry name" value="MarR"/>
    <property type="match status" value="1"/>
</dbReference>
<proteinExistence type="predicted"/>
<comment type="caution">
    <text evidence="5">The sequence shown here is derived from an EMBL/GenBank/DDBJ whole genome shotgun (WGS) entry which is preliminary data.</text>
</comment>
<evidence type="ECO:0000256" key="1">
    <source>
        <dbReference type="ARBA" id="ARBA00023015"/>
    </source>
</evidence>
<keyword evidence="3" id="KW-0804">Transcription</keyword>
<sequence length="152" mass="16167">MSATFVSSAGSNGNADDTADALYALMADFVRQRPRDMSMTAAATLTALRQRGPQRITALAGGQGVTQPSMTSLIASLEKSGLVARRDDPADGRASLIELTEVGLDYIVERRRQVTDRIGEYIESLPTDQRSALAAALPALRGLEEMAGEDVP</sequence>
<dbReference type="Proteomes" id="UP000602395">
    <property type="component" value="Unassembled WGS sequence"/>
</dbReference>
<dbReference type="EMBL" id="JACWMS010000006">
    <property type="protein sequence ID" value="MBD1322583.1"/>
    <property type="molecule type" value="Genomic_DNA"/>
</dbReference>
<dbReference type="PROSITE" id="PS50995">
    <property type="entry name" value="HTH_MARR_2"/>
    <property type="match status" value="1"/>
</dbReference>
<dbReference type="PROSITE" id="PS01117">
    <property type="entry name" value="HTH_MARR_1"/>
    <property type="match status" value="1"/>
</dbReference>
<accession>A0ABR7WIL4</accession>
<dbReference type="PRINTS" id="PR00598">
    <property type="entry name" value="HTHMARR"/>
</dbReference>
<organism evidence="5 6">
    <name type="scientific">Gordonia hankookensis</name>
    <dbReference type="NCBI Taxonomy" id="589403"/>
    <lineage>
        <taxon>Bacteria</taxon>
        <taxon>Bacillati</taxon>
        <taxon>Actinomycetota</taxon>
        <taxon>Actinomycetes</taxon>
        <taxon>Mycobacteriales</taxon>
        <taxon>Gordoniaceae</taxon>
        <taxon>Gordonia</taxon>
    </lineage>
</organism>
<evidence type="ECO:0000313" key="5">
    <source>
        <dbReference type="EMBL" id="MBD1322583.1"/>
    </source>
</evidence>
<protein>
    <submittedName>
        <fullName evidence="5">MarR family transcriptional regulator</fullName>
    </submittedName>
</protein>
<evidence type="ECO:0000313" key="6">
    <source>
        <dbReference type="Proteomes" id="UP000602395"/>
    </source>
</evidence>
<keyword evidence="1" id="KW-0805">Transcription regulation</keyword>
<dbReference type="InterPro" id="IPR052526">
    <property type="entry name" value="HTH-type_Bedaq_tolerance"/>
</dbReference>
<name>A0ABR7WIL4_9ACTN</name>
<evidence type="ECO:0000256" key="2">
    <source>
        <dbReference type="ARBA" id="ARBA00023125"/>
    </source>
</evidence>
<feature type="domain" description="HTH marR-type" evidence="4">
    <location>
        <begin position="15"/>
        <end position="142"/>
    </location>
</feature>
<evidence type="ECO:0000259" key="4">
    <source>
        <dbReference type="PROSITE" id="PS50995"/>
    </source>
</evidence>
<dbReference type="Gene3D" id="1.10.10.10">
    <property type="entry name" value="Winged helix-like DNA-binding domain superfamily/Winged helix DNA-binding domain"/>
    <property type="match status" value="1"/>
</dbReference>
<dbReference type="RefSeq" id="WP_190268875.1">
    <property type="nucleotide sequence ID" value="NZ_BAABAD010000005.1"/>
</dbReference>